<dbReference type="Gene3D" id="3.30.40.10">
    <property type="entry name" value="Zinc/RING finger domain, C3HC4 (zinc finger)"/>
    <property type="match status" value="1"/>
</dbReference>
<dbReference type="SUPFAM" id="SSF57903">
    <property type="entry name" value="FYVE/PHD zinc finger"/>
    <property type="match status" value="1"/>
</dbReference>
<dbReference type="GO" id="GO:0008270">
    <property type="term" value="F:zinc ion binding"/>
    <property type="evidence" value="ECO:0007669"/>
    <property type="project" value="UniProtKB-KW"/>
</dbReference>
<feature type="region of interest" description="Disordered" evidence="4">
    <location>
        <begin position="1"/>
        <end position="126"/>
    </location>
</feature>
<dbReference type="PROSITE" id="PS01359">
    <property type="entry name" value="ZF_PHD_1"/>
    <property type="match status" value="1"/>
</dbReference>
<proteinExistence type="predicted"/>
<keyword evidence="7" id="KW-1185">Reference proteome</keyword>
<feature type="compositionally biased region" description="Polar residues" evidence="4">
    <location>
        <begin position="28"/>
        <end position="37"/>
    </location>
</feature>
<dbReference type="InterPro" id="IPR001965">
    <property type="entry name" value="Znf_PHD"/>
</dbReference>
<gene>
    <name evidence="6" type="ORF">EJ08DRAFT_735651</name>
</gene>
<keyword evidence="3" id="KW-0862">Zinc</keyword>
<organism evidence="6 7">
    <name type="scientific">Tothia fuscella</name>
    <dbReference type="NCBI Taxonomy" id="1048955"/>
    <lineage>
        <taxon>Eukaryota</taxon>
        <taxon>Fungi</taxon>
        <taxon>Dikarya</taxon>
        <taxon>Ascomycota</taxon>
        <taxon>Pezizomycotina</taxon>
        <taxon>Dothideomycetes</taxon>
        <taxon>Pleosporomycetidae</taxon>
        <taxon>Venturiales</taxon>
        <taxon>Cylindrosympodiaceae</taxon>
        <taxon>Tothia</taxon>
    </lineage>
</organism>
<keyword evidence="2" id="KW-0863">Zinc-finger</keyword>
<dbReference type="InterPro" id="IPR019787">
    <property type="entry name" value="Znf_PHD-finger"/>
</dbReference>
<dbReference type="InterPro" id="IPR019786">
    <property type="entry name" value="Zinc_finger_PHD-type_CS"/>
</dbReference>
<evidence type="ECO:0000256" key="4">
    <source>
        <dbReference type="SAM" id="MobiDB-lite"/>
    </source>
</evidence>
<dbReference type="AlphaFoldDB" id="A0A9P4NMZ1"/>
<feature type="compositionally biased region" description="Basic and acidic residues" evidence="4">
    <location>
        <begin position="41"/>
        <end position="59"/>
    </location>
</feature>
<sequence>MAGPSKSGKRNTLAKKPAENPAPMPASGKQSAEQRNTLAKRPVDFLAKRPADLLAKRPNDYVAPSPAPGKNFSNKTAAKKRPADGDAPNPAPEKKPRVNNAAESKPKKKTARRRSRFTKKKPQPQPIINDLTRLKNAAAWMKSHDNLSDWLKYPDPLQRFVEPPESDPKREMFLTHTKNLEDTEIAFQIIAASGMPVEKAVPNEKEYHAFHVVTPREAPEEGGAEAHPEKENLLERLDAKHYKALFGYFTEDMDFVGRRYELVTVCPTPYSDQNPNTIKVLWIFKTQLIEGNLVDSRQRWQPELGPPYWHYQGSVPRDLSEWHWNPVAEAAKDIMTEYNWTYNLESFHCKTFAVELIERVKADDQIARCNRLELPKGVEDQSDEGDNSEDGSDKEDSDVDVGNDHEDENIQDEDEEQDEEPENEEPADEEPEDEEPEDEEPIDQEPEDEEAEEEEEDVEMAEDEPEDDAEAVDADVEMDDSNEVIRVNKDKAKPEAKYDLWCHCNGPDIGTMMVKCADDGCLTKWFHAKCVGLTAETIPEGAWICPLCRPRTPKEQHYPYEQNSLRVLRITTIKAQRVVSRSR</sequence>
<dbReference type="EMBL" id="MU007055">
    <property type="protein sequence ID" value="KAF2428259.1"/>
    <property type="molecule type" value="Genomic_DNA"/>
</dbReference>
<evidence type="ECO:0000313" key="6">
    <source>
        <dbReference type="EMBL" id="KAF2428259.1"/>
    </source>
</evidence>
<evidence type="ECO:0000256" key="2">
    <source>
        <dbReference type="ARBA" id="ARBA00022771"/>
    </source>
</evidence>
<dbReference type="OrthoDB" id="3692852at2759"/>
<evidence type="ECO:0000256" key="1">
    <source>
        <dbReference type="ARBA" id="ARBA00022723"/>
    </source>
</evidence>
<feature type="region of interest" description="Disordered" evidence="4">
    <location>
        <begin position="375"/>
        <end position="480"/>
    </location>
</feature>
<evidence type="ECO:0000259" key="5">
    <source>
        <dbReference type="SMART" id="SM00249"/>
    </source>
</evidence>
<dbReference type="SMART" id="SM00249">
    <property type="entry name" value="PHD"/>
    <property type="match status" value="1"/>
</dbReference>
<keyword evidence="1" id="KW-0479">Metal-binding</keyword>
<evidence type="ECO:0000313" key="7">
    <source>
        <dbReference type="Proteomes" id="UP000800235"/>
    </source>
</evidence>
<comment type="caution">
    <text evidence="6">The sequence shown here is derived from an EMBL/GenBank/DDBJ whole genome shotgun (WGS) entry which is preliminary data.</text>
</comment>
<dbReference type="Proteomes" id="UP000800235">
    <property type="component" value="Unassembled WGS sequence"/>
</dbReference>
<dbReference type="Pfam" id="PF00628">
    <property type="entry name" value="PHD"/>
    <property type="match status" value="1"/>
</dbReference>
<feature type="compositionally biased region" description="Acidic residues" evidence="4">
    <location>
        <begin position="380"/>
        <end position="480"/>
    </location>
</feature>
<feature type="domain" description="Zinc finger PHD-type" evidence="5">
    <location>
        <begin position="501"/>
        <end position="549"/>
    </location>
</feature>
<dbReference type="InterPro" id="IPR013083">
    <property type="entry name" value="Znf_RING/FYVE/PHD"/>
</dbReference>
<protein>
    <recommendedName>
        <fullName evidence="5">Zinc finger PHD-type domain-containing protein</fullName>
    </recommendedName>
</protein>
<reference evidence="6" key="1">
    <citation type="journal article" date="2020" name="Stud. Mycol.">
        <title>101 Dothideomycetes genomes: a test case for predicting lifestyles and emergence of pathogens.</title>
        <authorList>
            <person name="Haridas S."/>
            <person name="Albert R."/>
            <person name="Binder M."/>
            <person name="Bloem J."/>
            <person name="Labutti K."/>
            <person name="Salamov A."/>
            <person name="Andreopoulos B."/>
            <person name="Baker S."/>
            <person name="Barry K."/>
            <person name="Bills G."/>
            <person name="Bluhm B."/>
            <person name="Cannon C."/>
            <person name="Castanera R."/>
            <person name="Culley D."/>
            <person name="Daum C."/>
            <person name="Ezra D."/>
            <person name="Gonzalez J."/>
            <person name="Henrissat B."/>
            <person name="Kuo A."/>
            <person name="Liang C."/>
            <person name="Lipzen A."/>
            <person name="Lutzoni F."/>
            <person name="Magnuson J."/>
            <person name="Mondo S."/>
            <person name="Nolan M."/>
            <person name="Ohm R."/>
            <person name="Pangilinan J."/>
            <person name="Park H.-J."/>
            <person name="Ramirez L."/>
            <person name="Alfaro M."/>
            <person name="Sun H."/>
            <person name="Tritt A."/>
            <person name="Yoshinaga Y."/>
            <person name="Zwiers L.-H."/>
            <person name="Turgeon B."/>
            <person name="Goodwin S."/>
            <person name="Spatafora J."/>
            <person name="Crous P."/>
            <person name="Grigoriev I."/>
        </authorList>
    </citation>
    <scope>NUCLEOTIDE SEQUENCE</scope>
    <source>
        <strain evidence="6">CBS 130266</strain>
    </source>
</reference>
<accession>A0A9P4NMZ1</accession>
<evidence type="ECO:0000256" key="3">
    <source>
        <dbReference type="ARBA" id="ARBA00022833"/>
    </source>
</evidence>
<dbReference type="InterPro" id="IPR011011">
    <property type="entry name" value="Znf_FYVE_PHD"/>
</dbReference>
<name>A0A9P4NMZ1_9PEZI</name>
<feature type="compositionally biased region" description="Basic residues" evidence="4">
    <location>
        <begin position="106"/>
        <end position="122"/>
    </location>
</feature>